<dbReference type="HOGENOM" id="CLU_112344_0_0_4"/>
<dbReference type="KEGG" id="rge:RGE_22950"/>
<evidence type="ECO:0000313" key="1">
    <source>
        <dbReference type="EMBL" id="BAL95636.1"/>
    </source>
</evidence>
<dbReference type="EMBL" id="AP012320">
    <property type="protein sequence ID" value="BAL95636.1"/>
    <property type="molecule type" value="Genomic_DNA"/>
</dbReference>
<reference evidence="1 2" key="1">
    <citation type="journal article" date="2012" name="J. Bacteriol.">
        <title>Complete genome sequence of phototrophic betaproteobacterium Rubrivivax gelatinosus IL144.</title>
        <authorList>
            <person name="Nagashima S."/>
            <person name="Kamimura A."/>
            <person name="Shimizu T."/>
            <person name="Nakamura-isaki S."/>
            <person name="Aono E."/>
            <person name="Sakamoto K."/>
            <person name="Ichikawa N."/>
            <person name="Nakazawa H."/>
            <person name="Sekine M."/>
            <person name="Yamazaki S."/>
            <person name="Fujita N."/>
            <person name="Shimada K."/>
            <person name="Hanada S."/>
            <person name="Nagashima K.V.P."/>
        </authorList>
    </citation>
    <scope>NUCLEOTIDE SEQUENCE [LARGE SCALE GENOMIC DNA]</scope>
    <source>
        <strain evidence="2">NBRC 100245 / IL144</strain>
    </source>
</reference>
<sequence>MLAVSAAALLPGCSIVSPVPALELMKAASGAVHHAILYGPSQATNTVFHDSGDVSAVCIEYRPDGHIVDLVPALQAELKKRNVDSRVYETGTPLETCKAWVKYSATIDWDTALFGDEYHPYLRQASLTLQTGNGRTLATSQYRLEGLLEAGKWSSTREKLSPVVSALLTGD</sequence>
<evidence type="ECO:0000313" key="2">
    <source>
        <dbReference type="Proteomes" id="UP000007883"/>
    </source>
</evidence>
<accession>I0HRJ9</accession>
<proteinExistence type="predicted"/>
<dbReference type="Proteomes" id="UP000007883">
    <property type="component" value="Chromosome"/>
</dbReference>
<evidence type="ECO:0008006" key="3">
    <source>
        <dbReference type="Google" id="ProtNLM"/>
    </source>
</evidence>
<name>I0HRJ9_RUBGI</name>
<protein>
    <recommendedName>
        <fullName evidence="3">Cell division protein FtsI</fullName>
    </recommendedName>
</protein>
<dbReference type="AlphaFoldDB" id="I0HRJ9"/>
<gene>
    <name evidence="1" type="ordered locus">RGE_22950</name>
</gene>
<dbReference type="eggNOG" id="ENOG5032SY2">
    <property type="taxonomic scope" value="Bacteria"/>
</dbReference>
<organism evidence="1 2">
    <name type="scientific">Rubrivivax gelatinosus (strain NBRC 100245 / IL144)</name>
    <dbReference type="NCBI Taxonomy" id="983917"/>
    <lineage>
        <taxon>Bacteria</taxon>
        <taxon>Pseudomonadati</taxon>
        <taxon>Pseudomonadota</taxon>
        <taxon>Betaproteobacteria</taxon>
        <taxon>Burkholderiales</taxon>
        <taxon>Sphaerotilaceae</taxon>
        <taxon>Rubrivivax</taxon>
    </lineage>
</organism>
<dbReference type="PATRIC" id="fig|983917.3.peg.2225"/>
<keyword evidence="2" id="KW-1185">Reference proteome</keyword>
<dbReference type="STRING" id="983917.RGE_22950"/>